<reference evidence="2" key="1">
    <citation type="submission" date="2016-11" db="UniProtKB">
        <authorList>
            <consortium name="WormBaseParasite"/>
        </authorList>
    </citation>
    <scope>IDENTIFICATION</scope>
    <source>
        <strain evidence="2">KR3021</strain>
    </source>
</reference>
<sequence length="394" mass="44491">MGNNDSKEEAVKRKHHHGNSSSSPQQSFSDGKFEAFYDTLVQKHGQLDEQAFDKIFGSKIGPAIRKYYIGEQCGLITKDEFIKKTGVFFEINHQIFGQIFGDVQSYLDACFDGSNITRTGKDDSICSEIEDNIKAEGSGSSAIIQYMESEFPRICIPLQANIINALSSRPKVTFDFTSSILTEVQMFLLKSALNPIVYLNVKDQDAEKETGKSYWSLLYSSATQGISVNRFENNTFDYKKPSVTILQLNNGQVCVIALDTEWRHSNKKFGGFHSAFIQFKPCYKRINKNESIYCNFKLKSSPMGLIYGNNELNVKGDFSNVDNIEVWGCGDETDLAAQQKQKQWYKNQADKNKKVPLPGNWDENPDKIILGMGGIQLSNERRDQGPDDTIARKF</sequence>
<protein>
    <submittedName>
        <fullName evidence="2">TLDc domain-containing protein</fullName>
    </submittedName>
</protein>
<name>A0AC35TVG7_9BILA</name>
<accession>A0AC35TVG7</accession>
<proteinExistence type="predicted"/>
<dbReference type="WBParaSite" id="RSKR_0000451300.1">
    <property type="protein sequence ID" value="RSKR_0000451300.1"/>
    <property type="gene ID" value="RSKR_0000451300"/>
</dbReference>
<evidence type="ECO:0000313" key="1">
    <source>
        <dbReference type="Proteomes" id="UP000095286"/>
    </source>
</evidence>
<evidence type="ECO:0000313" key="2">
    <source>
        <dbReference type="WBParaSite" id="RSKR_0000451300.1"/>
    </source>
</evidence>
<dbReference type="Proteomes" id="UP000095286">
    <property type="component" value="Unplaced"/>
</dbReference>
<organism evidence="1 2">
    <name type="scientific">Rhabditophanes sp. KR3021</name>
    <dbReference type="NCBI Taxonomy" id="114890"/>
    <lineage>
        <taxon>Eukaryota</taxon>
        <taxon>Metazoa</taxon>
        <taxon>Ecdysozoa</taxon>
        <taxon>Nematoda</taxon>
        <taxon>Chromadorea</taxon>
        <taxon>Rhabditida</taxon>
        <taxon>Tylenchina</taxon>
        <taxon>Panagrolaimomorpha</taxon>
        <taxon>Strongyloidoidea</taxon>
        <taxon>Alloionematidae</taxon>
        <taxon>Rhabditophanes</taxon>
    </lineage>
</organism>